<proteinExistence type="predicted"/>
<sequence>MLRSCFWGLRRVLTEQPRDLRYHGMKLRCYPWSSVARRIATFGTLPDYREMSFLKDYLRRDDCAIDVGANIGAYSLLARSLVGDAGRIDAFEVDQRARLSLVESTLMNRLTNLHVHPRAVGATSRVLEGDSSRQDELIHVRMDRLHWGKLNGMNVVRLDEALDERDYALLRVSLNGYEPLALRGATRWLRKGNPPVLMIDMQTSSKRYGVSLGQFLDELKALDYQTAVYAPEHRALCFTAKPWLSSGCTLIAIHQQAIPMVRNRLLGVDEGIDVSPSAESKPIHSGVAPL</sequence>
<organism evidence="1 2">
    <name type="scientific">Stieleria bergensis</name>
    <dbReference type="NCBI Taxonomy" id="2528025"/>
    <lineage>
        <taxon>Bacteria</taxon>
        <taxon>Pseudomonadati</taxon>
        <taxon>Planctomycetota</taxon>
        <taxon>Planctomycetia</taxon>
        <taxon>Pirellulales</taxon>
        <taxon>Pirellulaceae</taxon>
        <taxon>Stieleria</taxon>
    </lineage>
</organism>
<dbReference type="AlphaFoldDB" id="A0A517SVE1"/>
<reference evidence="1 2" key="1">
    <citation type="submission" date="2019-02" db="EMBL/GenBank/DDBJ databases">
        <title>Deep-cultivation of Planctomycetes and their phenomic and genomic characterization uncovers novel biology.</title>
        <authorList>
            <person name="Wiegand S."/>
            <person name="Jogler M."/>
            <person name="Boedeker C."/>
            <person name="Pinto D."/>
            <person name="Vollmers J."/>
            <person name="Rivas-Marin E."/>
            <person name="Kohn T."/>
            <person name="Peeters S.H."/>
            <person name="Heuer A."/>
            <person name="Rast P."/>
            <person name="Oberbeckmann S."/>
            <person name="Bunk B."/>
            <person name="Jeske O."/>
            <person name="Meyerdierks A."/>
            <person name="Storesund J.E."/>
            <person name="Kallscheuer N."/>
            <person name="Luecker S."/>
            <person name="Lage O.M."/>
            <person name="Pohl T."/>
            <person name="Merkel B.J."/>
            <person name="Hornburger P."/>
            <person name="Mueller R.-W."/>
            <person name="Bruemmer F."/>
            <person name="Labrenz M."/>
            <person name="Spormann A.M."/>
            <person name="Op den Camp H."/>
            <person name="Overmann J."/>
            <person name="Amann R."/>
            <person name="Jetten M.S.M."/>
            <person name="Mascher T."/>
            <person name="Medema M.H."/>
            <person name="Devos D.P."/>
            <person name="Kaster A.-K."/>
            <person name="Ovreas L."/>
            <person name="Rohde M."/>
            <person name="Galperin M.Y."/>
            <person name="Jogler C."/>
        </authorList>
    </citation>
    <scope>NUCLEOTIDE SEQUENCE [LARGE SCALE GENOMIC DNA]</scope>
    <source>
        <strain evidence="1 2">SV_7m_r</strain>
    </source>
</reference>
<dbReference type="SUPFAM" id="SSF53335">
    <property type="entry name" value="S-adenosyl-L-methionine-dependent methyltransferases"/>
    <property type="match status" value="1"/>
</dbReference>
<evidence type="ECO:0000313" key="1">
    <source>
        <dbReference type="EMBL" id="QDT60081.1"/>
    </source>
</evidence>
<name>A0A517SVE1_9BACT</name>
<protein>
    <recommendedName>
        <fullName evidence="3">Methyltransferase FkbM domain-containing protein</fullName>
    </recommendedName>
</protein>
<gene>
    <name evidence="1" type="ORF">SV7mr_25980</name>
</gene>
<dbReference type="EMBL" id="CP036272">
    <property type="protein sequence ID" value="QDT60081.1"/>
    <property type="molecule type" value="Genomic_DNA"/>
</dbReference>
<keyword evidence="2" id="KW-1185">Reference proteome</keyword>
<dbReference type="Gene3D" id="3.40.50.150">
    <property type="entry name" value="Vaccinia Virus protein VP39"/>
    <property type="match status" value="1"/>
</dbReference>
<dbReference type="InterPro" id="IPR029063">
    <property type="entry name" value="SAM-dependent_MTases_sf"/>
</dbReference>
<evidence type="ECO:0000313" key="2">
    <source>
        <dbReference type="Proteomes" id="UP000315003"/>
    </source>
</evidence>
<dbReference type="Proteomes" id="UP000315003">
    <property type="component" value="Chromosome"/>
</dbReference>
<evidence type="ECO:0008006" key="3">
    <source>
        <dbReference type="Google" id="ProtNLM"/>
    </source>
</evidence>
<accession>A0A517SVE1</accession>